<dbReference type="KEGG" id="gsh:117362350"/>
<dbReference type="GO" id="GO:0004649">
    <property type="term" value="F:poly(ADP-ribose) glycohydrolase activity"/>
    <property type="evidence" value="ECO:0007669"/>
    <property type="project" value="UniProtKB-EC"/>
</dbReference>
<evidence type="ECO:0000313" key="11">
    <source>
        <dbReference type="RefSeq" id="XP_033804482.1"/>
    </source>
</evidence>
<accession>A0A6P8R3C4</accession>
<evidence type="ECO:0000313" key="8">
    <source>
        <dbReference type="Proteomes" id="UP000515159"/>
    </source>
</evidence>
<evidence type="ECO:0000313" key="10">
    <source>
        <dbReference type="RefSeq" id="XP_033804480.1"/>
    </source>
</evidence>
<keyword evidence="3" id="KW-0378">Hydrolase</keyword>
<reference evidence="9 10" key="1">
    <citation type="submission" date="2025-04" db="UniProtKB">
        <authorList>
            <consortium name="RefSeq"/>
        </authorList>
    </citation>
    <scope>IDENTIFICATION</scope>
</reference>
<dbReference type="PANTHER" id="PTHR12837:SF9">
    <property type="entry name" value="POLY(ADP-RIBOSE) GLYCOHYDROLASE"/>
    <property type="match status" value="1"/>
</dbReference>
<dbReference type="GO" id="GO:0006282">
    <property type="term" value="P:regulation of DNA repair"/>
    <property type="evidence" value="ECO:0007669"/>
    <property type="project" value="InterPro"/>
</dbReference>
<dbReference type="Pfam" id="PF20811">
    <property type="entry name" value="PARG_cat_N"/>
    <property type="match status" value="1"/>
</dbReference>
<evidence type="ECO:0000259" key="7">
    <source>
        <dbReference type="Pfam" id="PF20811"/>
    </source>
</evidence>
<dbReference type="GO" id="GO:1990966">
    <property type="term" value="P:ATP generation from poly-ADP-D-ribose"/>
    <property type="evidence" value="ECO:0007669"/>
    <property type="project" value="TreeGrafter"/>
</dbReference>
<dbReference type="GO" id="GO:0005634">
    <property type="term" value="C:nucleus"/>
    <property type="evidence" value="ECO:0007669"/>
    <property type="project" value="TreeGrafter"/>
</dbReference>
<proteinExistence type="inferred from homology"/>
<dbReference type="InterPro" id="IPR048362">
    <property type="entry name" value="PARG_helical"/>
</dbReference>
<dbReference type="InterPro" id="IPR046372">
    <property type="entry name" value="PARG_cat_C"/>
</dbReference>
<dbReference type="GO" id="GO:0005975">
    <property type="term" value="P:carbohydrate metabolic process"/>
    <property type="evidence" value="ECO:0007669"/>
    <property type="project" value="InterPro"/>
</dbReference>
<feature type="region of interest" description="Disordered" evidence="5">
    <location>
        <begin position="1"/>
        <end position="110"/>
    </location>
</feature>
<protein>
    <recommendedName>
        <fullName evidence="2">poly(ADP-ribose) glycohydrolase</fullName>
        <ecNumber evidence="2">3.2.1.143</ecNumber>
    </recommendedName>
</protein>
<evidence type="ECO:0000256" key="4">
    <source>
        <dbReference type="PIRSR" id="PIRSR607724-1"/>
    </source>
</evidence>
<dbReference type="AlphaFoldDB" id="A0A6P8R3C4"/>
<dbReference type="EC" id="3.2.1.143" evidence="2"/>
<name>A0A6P8R3C4_GEOSA</name>
<dbReference type="RefSeq" id="XP_033804479.1">
    <property type="nucleotide sequence ID" value="XM_033948588.1"/>
</dbReference>
<keyword evidence="8" id="KW-1185">Reference proteome</keyword>
<dbReference type="GO" id="GO:0009225">
    <property type="term" value="P:nucleotide-sugar metabolic process"/>
    <property type="evidence" value="ECO:0007669"/>
    <property type="project" value="TreeGrafter"/>
</dbReference>
<gene>
    <name evidence="9 10 11" type="primary">LOC117362350</name>
</gene>
<evidence type="ECO:0000313" key="9">
    <source>
        <dbReference type="RefSeq" id="XP_033804479.1"/>
    </source>
</evidence>
<dbReference type="Pfam" id="PF05028">
    <property type="entry name" value="PARG_cat_C"/>
    <property type="match status" value="1"/>
</dbReference>
<comment type="similarity">
    <text evidence="1">Belongs to the poly(ADP-ribose) glycohydrolase family.</text>
</comment>
<dbReference type="InterPro" id="IPR007724">
    <property type="entry name" value="Poly_GlycHdrlase"/>
</dbReference>
<evidence type="ECO:0000256" key="5">
    <source>
        <dbReference type="SAM" id="MobiDB-lite"/>
    </source>
</evidence>
<feature type="compositionally biased region" description="Polar residues" evidence="5">
    <location>
        <begin position="1"/>
        <end position="32"/>
    </location>
</feature>
<feature type="active site" evidence="4">
    <location>
        <position position="412"/>
    </location>
</feature>
<feature type="domain" description="PARG helical" evidence="7">
    <location>
        <begin position="255"/>
        <end position="373"/>
    </location>
</feature>
<feature type="compositionally biased region" description="Basic and acidic residues" evidence="5">
    <location>
        <begin position="76"/>
        <end position="98"/>
    </location>
</feature>
<evidence type="ECO:0000259" key="6">
    <source>
        <dbReference type="Pfam" id="PF05028"/>
    </source>
</evidence>
<dbReference type="Proteomes" id="UP000515159">
    <property type="component" value="Chromosome 6"/>
</dbReference>
<dbReference type="OrthoDB" id="1937899at2759"/>
<evidence type="ECO:0000256" key="2">
    <source>
        <dbReference type="ARBA" id="ARBA00012255"/>
    </source>
</evidence>
<dbReference type="PANTHER" id="PTHR12837">
    <property type="entry name" value="POLY ADP-RIBOSE GLYCOHYDROLASE"/>
    <property type="match status" value="1"/>
</dbReference>
<feature type="domain" description="PARG catalytic Macro" evidence="6">
    <location>
        <begin position="382"/>
        <end position="583"/>
    </location>
</feature>
<evidence type="ECO:0000256" key="3">
    <source>
        <dbReference type="ARBA" id="ARBA00022801"/>
    </source>
</evidence>
<dbReference type="RefSeq" id="XP_033804482.1">
    <property type="nucleotide sequence ID" value="XM_033948591.1"/>
</dbReference>
<feature type="active site" evidence="4">
    <location>
        <position position="431"/>
    </location>
</feature>
<dbReference type="GeneID" id="117362350"/>
<feature type="active site" evidence="4">
    <location>
        <position position="430"/>
    </location>
</feature>
<evidence type="ECO:0000256" key="1">
    <source>
        <dbReference type="ARBA" id="ARBA00009545"/>
    </source>
</evidence>
<organism evidence="8 9">
    <name type="scientific">Geotrypetes seraphini</name>
    <name type="common">Gaboon caecilian</name>
    <name type="synonym">Caecilia seraphini</name>
    <dbReference type="NCBI Taxonomy" id="260995"/>
    <lineage>
        <taxon>Eukaryota</taxon>
        <taxon>Metazoa</taxon>
        <taxon>Chordata</taxon>
        <taxon>Craniata</taxon>
        <taxon>Vertebrata</taxon>
        <taxon>Euteleostomi</taxon>
        <taxon>Amphibia</taxon>
        <taxon>Gymnophiona</taxon>
        <taxon>Geotrypetes</taxon>
    </lineage>
</organism>
<dbReference type="RefSeq" id="XP_033804480.1">
    <property type="nucleotide sequence ID" value="XM_033948589.1"/>
</dbReference>
<feature type="compositionally biased region" description="Basic and acidic residues" evidence="5">
    <location>
        <begin position="44"/>
        <end position="55"/>
    </location>
</feature>
<sequence length="634" mass="72904">MSSRNNSDGVKSCMGQSAPKTEYPRNSGNTSKDQGEVGNQIHFSAKEENAVREKNPSILFLSSDRKDPNKLMESMKCGEARKEEEDDEYAWKDSDEKYAPSPLASKRTSEMQEEATSYGWQKDFSTISSKCYGLSIIDLKGHINKHQGPLRPVSNHVILVQVNNLIAGQIPEPFHTRTPNTWSNDVVKMPYSSNNVYESSSALKKPKSRWKLIEKALKKPLKSSQDIEKAIKTYNKKYETAWKFDALHRYIEMLPEAEQEYFFKNLIPEMVNLALQLPHLCQKGIPLLKRGRMMALTLSQQQIACLLTNAFFCTFPRRNTSQNNSEYASYPIINFSRLFEEWNPKKKEKLRTIFSYFSQVTENMPTGLVTFERWHVRKDEVNWKKSRHKLPKLHITSEGNIEKDGAGMLQVDFACPMVGGGVLGSGLVQEEIRFLINTELIVSRLFTEKLDDNECLLITGAQQYSIYHGYSDTYKWLKVFNDETERDSWQRRCTQIVAIDAMHFRNPNDQYRKTNMDRELNKAFCGFKSSPILSQQIAAIATGNWGCGAFNGDPRFKALLQLMAAAEARKNVVFFTFGNQQIMRELYDIYLFLKSKDVTVGTLYTHLEAYCSMAKAVKPKLYEFLQFLQYQAKC</sequence>
<dbReference type="GO" id="GO:0005737">
    <property type="term" value="C:cytoplasm"/>
    <property type="evidence" value="ECO:0007669"/>
    <property type="project" value="TreeGrafter"/>
</dbReference>